<protein>
    <submittedName>
        <fullName evidence="1">Uncharacterized protein</fullName>
    </submittedName>
</protein>
<gene>
    <name evidence="1" type="ORF">SDC9_89762</name>
</gene>
<sequence>MAIDFTLQKQWIEHGNGIGRHAVDLLEYKQAVFREKPFVYRIAGWQKLRRKVARDAFFPVFVR</sequence>
<accession>A0A644ZQ32</accession>
<proteinExistence type="predicted"/>
<organism evidence="1">
    <name type="scientific">bioreactor metagenome</name>
    <dbReference type="NCBI Taxonomy" id="1076179"/>
    <lineage>
        <taxon>unclassified sequences</taxon>
        <taxon>metagenomes</taxon>
        <taxon>ecological metagenomes</taxon>
    </lineage>
</organism>
<dbReference type="EMBL" id="VSSQ01009970">
    <property type="protein sequence ID" value="MPM43089.1"/>
    <property type="molecule type" value="Genomic_DNA"/>
</dbReference>
<evidence type="ECO:0000313" key="1">
    <source>
        <dbReference type="EMBL" id="MPM43089.1"/>
    </source>
</evidence>
<dbReference type="AlphaFoldDB" id="A0A644ZQ32"/>
<name>A0A644ZQ32_9ZZZZ</name>
<comment type="caution">
    <text evidence="1">The sequence shown here is derived from an EMBL/GenBank/DDBJ whole genome shotgun (WGS) entry which is preliminary data.</text>
</comment>
<reference evidence="1" key="1">
    <citation type="submission" date="2019-08" db="EMBL/GenBank/DDBJ databases">
        <authorList>
            <person name="Kucharzyk K."/>
            <person name="Murdoch R.W."/>
            <person name="Higgins S."/>
            <person name="Loffler F."/>
        </authorList>
    </citation>
    <scope>NUCLEOTIDE SEQUENCE</scope>
</reference>